<keyword evidence="3" id="KW-1185">Reference proteome</keyword>
<organism evidence="2 3">
    <name type="scientific">Roseiconus lacunae</name>
    <dbReference type="NCBI Taxonomy" id="2605694"/>
    <lineage>
        <taxon>Bacteria</taxon>
        <taxon>Pseudomonadati</taxon>
        <taxon>Planctomycetota</taxon>
        <taxon>Planctomycetia</taxon>
        <taxon>Pirellulales</taxon>
        <taxon>Pirellulaceae</taxon>
        <taxon>Roseiconus</taxon>
    </lineage>
</organism>
<dbReference type="Proteomes" id="UP001239462">
    <property type="component" value="Unassembled WGS sequence"/>
</dbReference>
<feature type="region of interest" description="Disordered" evidence="1">
    <location>
        <begin position="43"/>
        <end position="62"/>
    </location>
</feature>
<evidence type="ECO:0008006" key="4">
    <source>
        <dbReference type="Google" id="ProtNLM"/>
    </source>
</evidence>
<reference evidence="2 3" key="1">
    <citation type="submission" date="2023-06" db="EMBL/GenBank/DDBJ databases">
        <title>Roseiconus lacunae JC819 isolated from Gulf of Mannar region, Tamil Nadu.</title>
        <authorList>
            <person name="Pk S."/>
            <person name="Ch S."/>
            <person name="Ch V.R."/>
        </authorList>
    </citation>
    <scope>NUCLEOTIDE SEQUENCE [LARGE SCALE GENOMIC DNA]</scope>
    <source>
        <strain evidence="2 3">JC819</strain>
    </source>
</reference>
<evidence type="ECO:0000313" key="3">
    <source>
        <dbReference type="Proteomes" id="UP001239462"/>
    </source>
</evidence>
<accession>A0ABT7PMN3</accession>
<gene>
    <name evidence="2" type="ORF">QTN89_20130</name>
</gene>
<dbReference type="RefSeq" id="WP_289165303.1">
    <property type="nucleotide sequence ID" value="NZ_JASZZN010000016.1"/>
</dbReference>
<name>A0ABT7PMN3_9BACT</name>
<protein>
    <recommendedName>
        <fullName evidence="4">DUF465 domain-containing protein</fullName>
    </recommendedName>
</protein>
<comment type="caution">
    <text evidence="2">The sequence shown here is derived from an EMBL/GenBank/DDBJ whole genome shotgun (WGS) entry which is preliminary data.</text>
</comment>
<evidence type="ECO:0000256" key="1">
    <source>
        <dbReference type="SAM" id="MobiDB-lite"/>
    </source>
</evidence>
<dbReference type="EMBL" id="JASZZN010000016">
    <property type="protein sequence ID" value="MDM4017767.1"/>
    <property type="molecule type" value="Genomic_DNA"/>
</dbReference>
<sequence>MNRNPLACLPSKREIGQRLEALRLERLYLRRLYKLSAEVTTATHSGKLKGNLPESQEDSTDE</sequence>
<evidence type="ECO:0000313" key="2">
    <source>
        <dbReference type="EMBL" id="MDM4017767.1"/>
    </source>
</evidence>
<proteinExistence type="predicted"/>